<dbReference type="NCBIfam" id="NF003592">
    <property type="entry name" value="PRK05254.1-5"/>
    <property type="match status" value="1"/>
</dbReference>
<accession>A0A481Z231</accession>
<gene>
    <name evidence="7" type="ORF">LCPAC101_00390</name>
</gene>
<evidence type="ECO:0000256" key="1">
    <source>
        <dbReference type="ARBA" id="ARBA00008184"/>
    </source>
</evidence>
<evidence type="ECO:0000259" key="6">
    <source>
        <dbReference type="SMART" id="SM00986"/>
    </source>
</evidence>
<name>A0A481Z231_9VIRU</name>
<organism evidence="7">
    <name type="scientific">Pithovirus LCPAC101</name>
    <dbReference type="NCBI Taxonomy" id="2506586"/>
    <lineage>
        <taxon>Viruses</taxon>
        <taxon>Pithoviruses</taxon>
    </lineage>
</organism>
<dbReference type="SMART" id="SM00986">
    <property type="entry name" value="UDG"/>
    <property type="match status" value="1"/>
</dbReference>
<keyword evidence="3" id="KW-0378">Hydrolase</keyword>
<keyword evidence="2" id="KW-0227">DNA damage</keyword>
<dbReference type="HAMAP" id="MF_00148">
    <property type="entry name" value="UDG"/>
    <property type="match status" value="1"/>
</dbReference>
<dbReference type="SUPFAM" id="SSF52141">
    <property type="entry name" value="Uracil-DNA glycosylase-like"/>
    <property type="match status" value="1"/>
</dbReference>
<dbReference type="NCBIfam" id="TIGR00628">
    <property type="entry name" value="ung"/>
    <property type="match status" value="1"/>
</dbReference>
<dbReference type="PANTHER" id="PTHR11264">
    <property type="entry name" value="URACIL-DNA GLYCOSYLASE"/>
    <property type="match status" value="1"/>
</dbReference>
<evidence type="ECO:0000256" key="4">
    <source>
        <dbReference type="ARBA" id="ARBA00023204"/>
    </source>
</evidence>
<dbReference type="InterPro" id="IPR018085">
    <property type="entry name" value="Ura-DNA_Glyclase_AS"/>
</dbReference>
<dbReference type="InterPro" id="IPR005122">
    <property type="entry name" value="Uracil-DNA_glycosylase-like"/>
</dbReference>
<dbReference type="GO" id="GO:0004844">
    <property type="term" value="F:uracil DNA N-glycosylase activity"/>
    <property type="evidence" value="ECO:0007669"/>
    <property type="project" value="InterPro"/>
</dbReference>
<feature type="active site" description="Proton acceptor" evidence="5">
    <location>
        <position position="183"/>
    </location>
</feature>
<comment type="similarity">
    <text evidence="1">Belongs to the uracil-DNA glycosylase (UDG) superfamily. UNG family.</text>
</comment>
<protein>
    <submittedName>
        <fullName evidence="7">Uracil-DNA glycosylase</fullName>
    </submittedName>
</protein>
<dbReference type="SMART" id="SM00987">
    <property type="entry name" value="UreE_C"/>
    <property type="match status" value="1"/>
</dbReference>
<dbReference type="CDD" id="cd10027">
    <property type="entry name" value="UDG-F1-like"/>
    <property type="match status" value="1"/>
</dbReference>
<dbReference type="NCBIfam" id="NF003588">
    <property type="entry name" value="PRK05254.1-1"/>
    <property type="match status" value="1"/>
</dbReference>
<dbReference type="PROSITE" id="PS00130">
    <property type="entry name" value="U_DNA_GLYCOSYLASE"/>
    <property type="match status" value="1"/>
</dbReference>
<evidence type="ECO:0000256" key="3">
    <source>
        <dbReference type="ARBA" id="ARBA00022801"/>
    </source>
</evidence>
<reference evidence="7" key="1">
    <citation type="journal article" date="2019" name="MBio">
        <title>Virus Genomes from Deep Sea Sediments Expand the Ocean Megavirome and Support Independent Origins of Viral Gigantism.</title>
        <authorList>
            <person name="Backstrom D."/>
            <person name="Yutin N."/>
            <person name="Jorgensen S.L."/>
            <person name="Dharamshi J."/>
            <person name="Homa F."/>
            <person name="Zaremba-Niedwiedzka K."/>
            <person name="Spang A."/>
            <person name="Wolf Y.I."/>
            <person name="Koonin E.V."/>
            <person name="Ettema T.J."/>
        </authorList>
    </citation>
    <scope>NUCLEOTIDE SEQUENCE</scope>
</reference>
<evidence type="ECO:0000256" key="5">
    <source>
        <dbReference type="PROSITE-ProRule" id="PRU10072"/>
    </source>
</evidence>
<dbReference type="Gene3D" id="3.40.470.10">
    <property type="entry name" value="Uracil-DNA glycosylase-like domain"/>
    <property type="match status" value="1"/>
</dbReference>
<evidence type="ECO:0000256" key="2">
    <source>
        <dbReference type="ARBA" id="ARBA00022763"/>
    </source>
</evidence>
<proteinExistence type="inferred from homology"/>
<feature type="domain" description="Uracil-DNA glycosylase-like" evidence="6">
    <location>
        <begin position="168"/>
        <end position="334"/>
    </location>
</feature>
<dbReference type="InterPro" id="IPR002043">
    <property type="entry name" value="UDG_fam1"/>
</dbReference>
<evidence type="ECO:0000313" key="7">
    <source>
        <dbReference type="EMBL" id="QBK89756.1"/>
    </source>
</evidence>
<dbReference type="GO" id="GO:0097510">
    <property type="term" value="P:base-excision repair, AP site formation via deaminated base removal"/>
    <property type="evidence" value="ECO:0007669"/>
    <property type="project" value="TreeGrafter"/>
</dbReference>
<sequence>MDSIIRTHSIDETDREIDGYEPIFYHKAKNTVHLENISKIEDLLPKKENLTELLRKKGLLGRVGDSHKQNTTINESDNNINKDNIGDCDSENAVSSMSNEEYIEYKDGKINEKMSVYDIILNYPPRTWEKAFYRALSQVEEIDTGLEDLEERLGKTLPTKQLLFRAFDLCPIDKLKVVIVGQDPYHTVHAGKIMANGMAFSTNKGFGVQKSLKNIYKEISRTHPNFIEPDHGDLSSWAKQGVLLLNTSLTVAEKKAGSHKKLWIGFIHKMLMYIQEENKDLIFVLWGKHAEELQSKQGIISSKITSFITSHPSPFSCRRGFMGCNHFIDINEKLEELNLDKINWNLD</sequence>
<keyword evidence="4" id="KW-0234">DNA repair</keyword>
<dbReference type="InterPro" id="IPR036895">
    <property type="entry name" value="Uracil-DNA_glycosylase-like_sf"/>
</dbReference>
<dbReference type="EMBL" id="MK500439">
    <property type="protein sequence ID" value="QBK89756.1"/>
    <property type="molecule type" value="Genomic_DNA"/>
</dbReference>
<dbReference type="PANTHER" id="PTHR11264:SF0">
    <property type="entry name" value="URACIL-DNA GLYCOSYLASE"/>
    <property type="match status" value="1"/>
</dbReference>
<dbReference type="Pfam" id="PF03167">
    <property type="entry name" value="UDG"/>
    <property type="match status" value="1"/>
</dbReference>